<evidence type="ECO:0000313" key="2">
    <source>
        <dbReference type="Proteomes" id="UP001057402"/>
    </source>
</evidence>
<dbReference type="EMBL" id="CM042889">
    <property type="protein sequence ID" value="KAI4319806.1"/>
    <property type="molecule type" value="Genomic_DNA"/>
</dbReference>
<comment type="caution">
    <text evidence="1">The sequence shown here is derived from an EMBL/GenBank/DDBJ whole genome shotgun (WGS) entry which is preliminary data.</text>
</comment>
<reference evidence="2" key="1">
    <citation type="journal article" date="2023" name="Front. Plant Sci.">
        <title>Chromosomal-level genome assembly of Melastoma candidum provides insights into trichome evolution.</title>
        <authorList>
            <person name="Zhong Y."/>
            <person name="Wu W."/>
            <person name="Sun C."/>
            <person name="Zou P."/>
            <person name="Liu Y."/>
            <person name="Dai S."/>
            <person name="Zhou R."/>
        </authorList>
    </citation>
    <scope>NUCLEOTIDE SEQUENCE [LARGE SCALE GENOMIC DNA]</scope>
</reference>
<evidence type="ECO:0000313" key="1">
    <source>
        <dbReference type="EMBL" id="KAI4319806.1"/>
    </source>
</evidence>
<dbReference type="Proteomes" id="UP001057402">
    <property type="component" value="Chromosome 10"/>
</dbReference>
<name>A0ACB9M727_9MYRT</name>
<organism evidence="1 2">
    <name type="scientific">Melastoma candidum</name>
    <dbReference type="NCBI Taxonomy" id="119954"/>
    <lineage>
        <taxon>Eukaryota</taxon>
        <taxon>Viridiplantae</taxon>
        <taxon>Streptophyta</taxon>
        <taxon>Embryophyta</taxon>
        <taxon>Tracheophyta</taxon>
        <taxon>Spermatophyta</taxon>
        <taxon>Magnoliopsida</taxon>
        <taxon>eudicotyledons</taxon>
        <taxon>Gunneridae</taxon>
        <taxon>Pentapetalae</taxon>
        <taxon>rosids</taxon>
        <taxon>malvids</taxon>
        <taxon>Myrtales</taxon>
        <taxon>Melastomataceae</taxon>
        <taxon>Melastomatoideae</taxon>
        <taxon>Melastomateae</taxon>
        <taxon>Melastoma</taxon>
    </lineage>
</organism>
<gene>
    <name evidence="1" type="ORF">MLD38_033361</name>
</gene>
<protein>
    <submittedName>
        <fullName evidence="1">Uncharacterized protein</fullName>
    </submittedName>
</protein>
<sequence>MATLEPVDDDPRKGKNQGIASRKRGHGSTAFFVFVDYLFLFVFFGFLCFILFKMAVFRTILQGQSRLIDVGRLYHYKAPGVA</sequence>
<accession>A0ACB9M727</accession>
<keyword evidence="2" id="KW-1185">Reference proteome</keyword>
<proteinExistence type="predicted"/>